<proteinExistence type="predicted"/>
<protein>
    <submittedName>
        <fullName evidence="1">Uncharacterized protein</fullName>
    </submittedName>
</protein>
<dbReference type="OrthoDB" id="6292047at2"/>
<gene>
    <name evidence="1" type="ordered locus">ambt_11325</name>
</gene>
<sequence>MQYVAKALVTLFCLGMLIVAYRWGVANVHYVKASNKLKQAESVELANSNVLDSVKSSVDGMLAWHPSHPHYLNTAGTYYERLAFANENPVEKNKNLKEALKVYQESAAVREVWPRTWANIFRVKAKLGEFDSEFSHAVKMANLYGSKDEFVAKELVFIMLRHWRQFNSQNIAVAIEQLNNLTDYNRFKNVYEYSLLIGERAFFCNLVKLNSIETKFQGCSR</sequence>
<reference evidence="1 2" key="1">
    <citation type="journal article" date="2011" name="J. Bacteriol.">
        <title>Complete genome sequence of the polycyclic aromatic hydrocarbon-degrading bacterium Alteromonas sp. strain SN2.</title>
        <authorList>
            <person name="Jin H.M."/>
            <person name="Jeong H."/>
            <person name="Moon E.J."/>
            <person name="Math R.K."/>
            <person name="Lee K."/>
            <person name="Kim H.J."/>
            <person name="Jeon C.O."/>
            <person name="Oh T.K."/>
            <person name="Kim J.F."/>
        </authorList>
    </citation>
    <scope>NUCLEOTIDE SEQUENCE [LARGE SCALE GENOMIC DNA]</scope>
    <source>
        <strain evidence="2">JCM 17741 / KACC 18427 / KCTC 11700BP / SN2</strain>
    </source>
</reference>
<dbReference type="EMBL" id="CP002339">
    <property type="protein sequence ID" value="AEF03786.1"/>
    <property type="molecule type" value="Genomic_DNA"/>
</dbReference>
<dbReference type="RefSeq" id="WP_013784717.1">
    <property type="nucleotide sequence ID" value="NC_015554.1"/>
</dbReference>
<organism evidence="1 2">
    <name type="scientific">Alteromonas naphthalenivorans</name>
    <dbReference type="NCBI Taxonomy" id="715451"/>
    <lineage>
        <taxon>Bacteria</taxon>
        <taxon>Pseudomonadati</taxon>
        <taxon>Pseudomonadota</taxon>
        <taxon>Gammaproteobacteria</taxon>
        <taxon>Alteromonadales</taxon>
        <taxon>Alteromonadaceae</taxon>
        <taxon>Alteromonas/Salinimonas group</taxon>
        <taxon>Alteromonas</taxon>
    </lineage>
</organism>
<dbReference type="AlphaFoldDB" id="F5ZD24"/>
<dbReference type="HOGENOM" id="CLU_1208979_0_0_6"/>
<accession>F5ZD24</accession>
<dbReference type="KEGG" id="alt:ambt_11325"/>
<dbReference type="Proteomes" id="UP000000683">
    <property type="component" value="Chromosome"/>
</dbReference>
<evidence type="ECO:0000313" key="1">
    <source>
        <dbReference type="EMBL" id="AEF03786.1"/>
    </source>
</evidence>
<keyword evidence="2" id="KW-1185">Reference proteome</keyword>
<name>F5ZD24_ALTNA</name>
<evidence type="ECO:0000313" key="2">
    <source>
        <dbReference type="Proteomes" id="UP000000683"/>
    </source>
</evidence>